<comment type="catalytic activity">
    <reaction evidence="3">
        <text>alpha-L-fucose = beta-L-fucose</text>
        <dbReference type="Rhea" id="RHEA:25580"/>
        <dbReference type="ChEBI" id="CHEBI:42548"/>
        <dbReference type="ChEBI" id="CHEBI:42589"/>
        <dbReference type="EC" id="5.1.3.29"/>
    </reaction>
</comment>
<accession>A0ABT4QDA2</accession>
<dbReference type="PANTHER" id="PTHR31690:SF4">
    <property type="entry name" value="FUCOSE MUTAROTASE"/>
    <property type="match status" value="1"/>
</dbReference>
<evidence type="ECO:0000256" key="3">
    <source>
        <dbReference type="ARBA" id="ARBA00036324"/>
    </source>
</evidence>
<comment type="caution">
    <text evidence="4">The sequence shown here is derived from an EMBL/GenBank/DDBJ whole genome shotgun (WGS) entry which is preliminary data.</text>
</comment>
<sequence length="144" mass="16016">MLKGIPPIISPDLIKILMEMGHGDEIVLADGNFPAAANTQRLLRYDGHTIPALLQAIMPLFPLDHAVERSAAVMSLLPGDAAPPVWERYREAIEREKPDFTDFDYVERFAFYERAKKAYAIVATSDSSYKGNLILKKGVVRSGI</sequence>
<gene>
    <name evidence="4" type="ORF">O9H85_20505</name>
</gene>
<evidence type="ECO:0000313" key="5">
    <source>
        <dbReference type="Proteomes" id="UP001527882"/>
    </source>
</evidence>
<dbReference type="InterPro" id="IPR023750">
    <property type="entry name" value="RbsD-like_sf"/>
</dbReference>
<reference evidence="4 5" key="1">
    <citation type="submission" date="2022-12" db="EMBL/GenBank/DDBJ databases">
        <title>Draft genome sequence of Paenibacillus sp. dW9.</title>
        <authorList>
            <person name="Choi E.-W."/>
            <person name="Kim D.-U."/>
        </authorList>
    </citation>
    <scope>NUCLEOTIDE SEQUENCE [LARGE SCALE GENOMIC DNA]</scope>
    <source>
        <strain evidence="5">dW9</strain>
    </source>
</reference>
<comment type="catalytic activity">
    <reaction evidence="1">
        <text>beta-D-ribopyranose = beta-D-ribofuranose</text>
        <dbReference type="Rhea" id="RHEA:25432"/>
        <dbReference type="ChEBI" id="CHEBI:27476"/>
        <dbReference type="ChEBI" id="CHEBI:47002"/>
        <dbReference type="EC" id="5.4.99.62"/>
    </reaction>
</comment>
<dbReference type="Pfam" id="PF05025">
    <property type="entry name" value="RbsD_FucU"/>
    <property type="match status" value="1"/>
</dbReference>
<dbReference type="InterPro" id="IPR050443">
    <property type="entry name" value="RbsD/FucU_mutarotase"/>
</dbReference>
<dbReference type="PANTHER" id="PTHR31690">
    <property type="entry name" value="FUCOSE MUTAROTASE"/>
    <property type="match status" value="1"/>
</dbReference>
<evidence type="ECO:0000313" key="4">
    <source>
        <dbReference type="EMBL" id="MCZ8514762.1"/>
    </source>
</evidence>
<keyword evidence="2 4" id="KW-0413">Isomerase</keyword>
<dbReference type="SUPFAM" id="SSF102546">
    <property type="entry name" value="RbsD-like"/>
    <property type="match status" value="1"/>
</dbReference>
<dbReference type="RefSeq" id="WP_269883281.1">
    <property type="nucleotide sequence ID" value="NZ_JAQAGZ010000013.1"/>
</dbReference>
<dbReference type="Gene3D" id="3.40.1650.10">
    <property type="entry name" value="RbsD-like domain"/>
    <property type="match status" value="1"/>
</dbReference>
<evidence type="ECO:0000256" key="1">
    <source>
        <dbReference type="ARBA" id="ARBA00000223"/>
    </source>
</evidence>
<organism evidence="4 5">
    <name type="scientific">Paenibacillus gyeongsangnamensis</name>
    <dbReference type="NCBI Taxonomy" id="3388067"/>
    <lineage>
        <taxon>Bacteria</taxon>
        <taxon>Bacillati</taxon>
        <taxon>Bacillota</taxon>
        <taxon>Bacilli</taxon>
        <taxon>Bacillales</taxon>
        <taxon>Paenibacillaceae</taxon>
        <taxon>Paenibacillus</taxon>
    </lineage>
</organism>
<proteinExistence type="predicted"/>
<dbReference type="EMBL" id="JAQAGZ010000013">
    <property type="protein sequence ID" value="MCZ8514762.1"/>
    <property type="molecule type" value="Genomic_DNA"/>
</dbReference>
<keyword evidence="5" id="KW-1185">Reference proteome</keyword>
<protein>
    <submittedName>
        <fullName evidence="4">Fucose isomerase</fullName>
    </submittedName>
</protein>
<dbReference type="GO" id="GO:0016853">
    <property type="term" value="F:isomerase activity"/>
    <property type="evidence" value="ECO:0007669"/>
    <property type="project" value="UniProtKB-KW"/>
</dbReference>
<evidence type="ECO:0000256" key="2">
    <source>
        <dbReference type="ARBA" id="ARBA00023235"/>
    </source>
</evidence>
<name>A0ABT4QDA2_9BACL</name>
<dbReference type="InterPro" id="IPR007721">
    <property type="entry name" value="RbsD_FucU"/>
</dbReference>
<dbReference type="Proteomes" id="UP001527882">
    <property type="component" value="Unassembled WGS sequence"/>
</dbReference>